<keyword evidence="1" id="KW-0378">Hydrolase</keyword>
<dbReference type="GO" id="GO:0016787">
    <property type="term" value="F:hydrolase activity"/>
    <property type="evidence" value="ECO:0007669"/>
    <property type="project" value="UniProtKB-KW"/>
</dbReference>
<dbReference type="EC" id="3.1.21.-" evidence="1"/>
<gene>
    <name evidence="1" type="ORF">K2F26_24200</name>
</gene>
<evidence type="ECO:0000313" key="2">
    <source>
        <dbReference type="Proteomes" id="UP000826540"/>
    </source>
</evidence>
<keyword evidence="1" id="KW-0255">Endonuclease</keyword>
<dbReference type="Proteomes" id="UP000826540">
    <property type="component" value="Chromosome"/>
</dbReference>
<proteinExistence type="predicted"/>
<dbReference type="GO" id="GO:0004519">
    <property type="term" value="F:endonuclease activity"/>
    <property type="evidence" value="ECO:0007669"/>
    <property type="project" value="UniProtKB-KW"/>
</dbReference>
<dbReference type="Pfam" id="PF09564">
    <property type="entry name" value="RE_NgoBV"/>
    <property type="match status" value="1"/>
</dbReference>
<accession>A0ABX8WZM8</accession>
<evidence type="ECO:0000313" key="1">
    <source>
        <dbReference type="EMBL" id="QYX31825.1"/>
    </source>
</evidence>
<name>A0ABX8WZM8_9CYAN</name>
<protein>
    <submittedName>
        <fullName evidence="1">NgoBV family restriction endonuclease</fullName>
        <ecNumber evidence="1">3.1.21.-</ecNumber>
    </submittedName>
</protein>
<organism evidence="1 2">
    <name type="scientific">Sphaerospermopsis torques-reginae ITEP-024</name>
    <dbReference type="NCBI Taxonomy" id="984208"/>
    <lineage>
        <taxon>Bacteria</taxon>
        <taxon>Bacillati</taxon>
        <taxon>Cyanobacteriota</taxon>
        <taxon>Cyanophyceae</taxon>
        <taxon>Nostocales</taxon>
        <taxon>Aphanizomenonaceae</taxon>
        <taxon>Sphaerospermopsis</taxon>
        <taxon>Sphaerospermopsis torques-reginae</taxon>
    </lineage>
</organism>
<sequence length="183" mass="21785">MDETKNINFRTKQNTQEFPDFLVDENSDFAGLLEVKAFYFNKPPGFDVANFEAYCDSLTKQAYRLDADYLIFSYDIQDYKFKVKKVWLKKIWEITGKSETYPVKCQSKKKSLYSIRPINWYSNRARYFPFNSRLDFVEALYNTLKIATRKTEESYEWLQKVGGCDGWLQKVKDNYLLHTGEEL</sequence>
<dbReference type="InterPro" id="IPR019064">
    <property type="entry name" value="Restrct_endonuc_II_NlaIV"/>
</dbReference>
<keyword evidence="2" id="KW-1185">Reference proteome</keyword>
<keyword evidence="1" id="KW-0540">Nuclease</keyword>
<dbReference type="EMBL" id="CP080598">
    <property type="protein sequence ID" value="QYX31825.1"/>
    <property type="molecule type" value="Genomic_DNA"/>
</dbReference>
<reference evidence="1 2" key="1">
    <citation type="journal article" date="2022" name="J. Am. Chem. Soc.">
        <title>Biosynthesis of Guanitoxin Enables Global Environmental Detection in Freshwater Cyanobacteria.</title>
        <authorList>
            <person name="Lima S.T."/>
            <person name="Fallon T.R."/>
            <person name="Cordoza J.L."/>
            <person name="Chekan J.R."/>
            <person name="Delbaje E."/>
            <person name="Hopiavuori A.R."/>
            <person name="Alvarenga D.O."/>
            <person name="Wood S.M."/>
            <person name="Luhavaya H."/>
            <person name="Baumgartner J.T."/>
            <person name="Dorr F.A."/>
            <person name="Etchegaray A."/>
            <person name="Pinto E."/>
            <person name="McKinnie S.M.K."/>
            <person name="Fiore M.F."/>
            <person name="Moore B.S."/>
        </authorList>
    </citation>
    <scope>NUCLEOTIDE SEQUENCE [LARGE SCALE GENOMIC DNA]</scope>
    <source>
        <strain evidence="1 2">ITEP-024</strain>
    </source>
</reference>